<dbReference type="SMART" id="SM00432">
    <property type="entry name" value="MADS"/>
    <property type="match status" value="1"/>
</dbReference>
<dbReference type="PROSITE" id="PS50066">
    <property type="entry name" value="MADS_BOX_2"/>
    <property type="match status" value="1"/>
</dbReference>
<dbReference type="OrthoDB" id="1898716at2759"/>
<feature type="domain" description="K-box" evidence="9">
    <location>
        <begin position="88"/>
        <end position="178"/>
    </location>
</feature>
<dbReference type="InterPro" id="IPR002100">
    <property type="entry name" value="TF_MADSbox"/>
</dbReference>
<evidence type="ECO:0000256" key="3">
    <source>
        <dbReference type="ARBA" id="ARBA00023125"/>
    </source>
</evidence>
<dbReference type="GO" id="GO:0003700">
    <property type="term" value="F:DNA-binding transcription factor activity"/>
    <property type="evidence" value="ECO:0007669"/>
    <property type="project" value="InterPro"/>
</dbReference>
<dbReference type="GO" id="GO:0000977">
    <property type="term" value="F:RNA polymerase II transcription regulatory region sequence-specific DNA binding"/>
    <property type="evidence" value="ECO:0007669"/>
    <property type="project" value="InterPro"/>
</dbReference>
<keyword evidence="5" id="KW-0539">Nucleus</keyword>
<dbReference type="PROSITE" id="PS51297">
    <property type="entry name" value="K_BOX"/>
    <property type="match status" value="1"/>
</dbReference>
<proteinExistence type="predicted"/>
<dbReference type="CDD" id="cd00265">
    <property type="entry name" value="MADS_MEF2_like"/>
    <property type="match status" value="1"/>
</dbReference>
<keyword evidence="3" id="KW-0238">DNA-binding</keyword>
<dbReference type="AlphaFoldDB" id="A0A8S0T1W0"/>
<accession>A0A8S0T1W0</accession>
<dbReference type="Proteomes" id="UP000594638">
    <property type="component" value="Unassembled WGS sequence"/>
</dbReference>
<comment type="subcellular location">
    <subcellularLocation>
        <location evidence="1">Nucleus</location>
    </subcellularLocation>
</comment>
<evidence type="ECO:0000256" key="2">
    <source>
        <dbReference type="ARBA" id="ARBA00023015"/>
    </source>
</evidence>
<evidence type="ECO:0000256" key="7">
    <source>
        <dbReference type="SAM" id="Coils"/>
    </source>
</evidence>
<feature type="domain" description="MADS-box" evidence="8">
    <location>
        <begin position="1"/>
        <end position="61"/>
    </location>
</feature>
<sequence>MGRGKVQLKRIENKINRQVTFSKRRVGLLKKAHEISVLCDAEVALIVFSYKGKLFEYATDSCMDRILERYERYSFAERQLVANEPQSPANWALEYSKLKARTELLQMKHSHYMGENLDSMSLKDLKNLEQQIETALQNIRSRKNQLLQESISEMQKKEKALREQNNMLEKKIKEMEKEMAVRQQWELPNPNHGGNGPPFLMAPQLPCLNISGAYEGESAEATRNELDLNLDSLYSCHLGCFNA</sequence>
<comment type="caution">
    <text evidence="10">The sequence shown here is derived from an EMBL/GenBank/DDBJ whole genome shotgun (WGS) entry which is preliminary data.</text>
</comment>
<evidence type="ECO:0000256" key="6">
    <source>
        <dbReference type="ARBA" id="ARBA00037260"/>
    </source>
</evidence>
<dbReference type="InterPro" id="IPR036879">
    <property type="entry name" value="TF_MADSbox_sf"/>
</dbReference>
<protein>
    <submittedName>
        <fullName evidence="10">Truncated transcription factor CAULIFLOWER A-like</fullName>
    </submittedName>
</protein>
<dbReference type="PANTHER" id="PTHR48019">
    <property type="entry name" value="SERUM RESPONSE FACTOR HOMOLOG"/>
    <property type="match status" value="1"/>
</dbReference>
<dbReference type="PRINTS" id="PR00404">
    <property type="entry name" value="MADSDOMAIN"/>
</dbReference>
<evidence type="ECO:0000256" key="4">
    <source>
        <dbReference type="ARBA" id="ARBA00023163"/>
    </source>
</evidence>
<keyword evidence="7" id="KW-0175">Coiled coil</keyword>
<evidence type="ECO:0000313" key="11">
    <source>
        <dbReference type="Proteomes" id="UP000594638"/>
    </source>
</evidence>
<dbReference type="GO" id="GO:0046983">
    <property type="term" value="F:protein dimerization activity"/>
    <property type="evidence" value="ECO:0007669"/>
    <property type="project" value="InterPro"/>
</dbReference>
<dbReference type="FunFam" id="3.40.1810.10:FF:000003">
    <property type="entry name" value="MADS-box transcription factor MADS-MC"/>
    <property type="match status" value="1"/>
</dbReference>
<keyword evidence="4" id="KW-0804">Transcription</keyword>
<keyword evidence="11" id="KW-1185">Reference proteome</keyword>
<dbReference type="Pfam" id="PF01486">
    <property type="entry name" value="K-box"/>
    <property type="match status" value="1"/>
</dbReference>
<evidence type="ECO:0000256" key="5">
    <source>
        <dbReference type="ARBA" id="ARBA00023242"/>
    </source>
</evidence>
<organism evidence="10 11">
    <name type="scientific">Olea europaea subsp. europaea</name>
    <dbReference type="NCBI Taxonomy" id="158383"/>
    <lineage>
        <taxon>Eukaryota</taxon>
        <taxon>Viridiplantae</taxon>
        <taxon>Streptophyta</taxon>
        <taxon>Embryophyta</taxon>
        <taxon>Tracheophyta</taxon>
        <taxon>Spermatophyta</taxon>
        <taxon>Magnoliopsida</taxon>
        <taxon>eudicotyledons</taxon>
        <taxon>Gunneridae</taxon>
        <taxon>Pentapetalae</taxon>
        <taxon>asterids</taxon>
        <taxon>lamiids</taxon>
        <taxon>Lamiales</taxon>
        <taxon>Oleaceae</taxon>
        <taxon>Oleeae</taxon>
        <taxon>Olea</taxon>
    </lineage>
</organism>
<evidence type="ECO:0000313" key="10">
    <source>
        <dbReference type="EMBL" id="CAA2997616.1"/>
    </source>
</evidence>
<dbReference type="InterPro" id="IPR033896">
    <property type="entry name" value="MEF2-like_N"/>
</dbReference>
<evidence type="ECO:0000259" key="9">
    <source>
        <dbReference type="PROSITE" id="PS51297"/>
    </source>
</evidence>
<feature type="coiled-coil region" evidence="7">
    <location>
        <begin position="122"/>
        <end position="178"/>
    </location>
</feature>
<reference evidence="10 11" key="1">
    <citation type="submission" date="2019-12" db="EMBL/GenBank/DDBJ databases">
        <authorList>
            <person name="Alioto T."/>
            <person name="Alioto T."/>
            <person name="Gomez Garrido J."/>
        </authorList>
    </citation>
    <scope>NUCLEOTIDE SEQUENCE [LARGE SCALE GENOMIC DNA]</scope>
</reference>
<dbReference type="PROSITE" id="PS00350">
    <property type="entry name" value="MADS_BOX_1"/>
    <property type="match status" value="1"/>
</dbReference>
<dbReference type="GO" id="GO:0045944">
    <property type="term" value="P:positive regulation of transcription by RNA polymerase II"/>
    <property type="evidence" value="ECO:0007669"/>
    <property type="project" value="InterPro"/>
</dbReference>
<dbReference type="Pfam" id="PF00319">
    <property type="entry name" value="SRF-TF"/>
    <property type="match status" value="1"/>
</dbReference>
<dbReference type="GO" id="GO:0005634">
    <property type="term" value="C:nucleus"/>
    <property type="evidence" value="ECO:0007669"/>
    <property type="project" value="UniProtKB-SubCell"/>
</dbReference>
<dbReference type="EMBL" id="CACTIH010005561">
    <property type="protein sequence ID" value="CAA2997616.1"/>
    <property type="molecule type" value="Genomic_DNA"/>
</dbReference>
<comment type="function">
    <text evidence="6">Probable transcription factor.</text>
</comment>
<dbReference type="SUPFAM" id="SSF55455">
    <property type="entry name" value="SRF-like"/>
    <property type="match status" value="1"/>
</dbReference>
<dbReference type="InterPro" id="IPR050142">
    <property type="entry name" value="MADS-box/MEF2_TF"/>
</dbReference>
<dbReference type="Gene3D" id="3.40.1810.10">
    <property type="entry name" value="Transcription factor, MADS-box"/>
    <property type="match status" value="1"/>
</dbReference>
<dbReference type="InterPro" id="IPR002487">
    <property type="entry name" value="TF_Kbox"/>
</dbReference>
<evidence type="ECO:0000259" key="8">
    <source>
        <dbReference type="PROSITE" id="PS50066"/>
    </source>
</evidence>
<evidence type="ECO:0000256" key="1">
    <source>
        <dbReference type="ARBA" id="ARBA00004123"/>
    </source>
</evidence>
<dbReference type="Gramene" id="OE9A039581T1">
    <property type="protein sequence ID" value="OE9A039581C1"/>
    <property type="gene ID" value="OE9A039581"/>
</dbReference>
<gene>
    <name evidence="10" type="ORF">OLEA9_A039581</name>
</gene>
<keyword evidence="2" id="KW-0805">Transcription regulation</keyword>
<name>A0A8S0T1W0_OLEEU</name>